<evidence type="ECO:0000256" key="1">
    <source>
        <dbReference type="SAM" id="MobiDB-lite"/>
    </source>
</evidence>
<evidence type="ECO:0000313" key="2">
    <source>
        <dbReference type="EMBL" id="EPS95599.1"/>
    </source>
</evidence>
<dbReference type="OrthoDB" id="3249923at2759"/>
<evidence type="ECO:0000313" key="3">
    <source>
        <dbReference type="Proteomes" id="UP000015241"/>
    </source>
</evidence>
<feature type="compositionally biased region" description="Low complexity" evidence="1">
    <location>
        <begin position="151"/>
        <end position="162"/>
    </location>
</feature>
<feature type="region of interest" description="Disordered" evidence="1">
    <location>
        <begin position="149"/>
        <end position="195"/>
    </location>
</feature>
<feature type="compositionally biased region" description="Polar residues" evidence="1">
    <location>
        <begin position="163"/>
        <end position="182"/>
    </location>
</feature>
<dbReference type="HOGENOM" id="CLU_746217_0_0_1"/>
<gene>
    <name evidence="2" type="ORF">FOMPIDRAFT_1132112</name>
</gene>
<protein>
    <submittedName>
        <fullName evidence="2">Uncharacterized protein</fullName>
    </submittedName>
</protein>
<dbReference type="AlphaFoldDB" id="S8FAI5"/>
<reference evidence="2 3" key="1">
    <citation type="journal article" date="2012" name="Science">
        <title>The Paleozoic origin of enzymatic lignin decomposition reconstructed from 31 fungal genomes.</title>
        <authorList>
            <person name="Floudas D."/>
            <person name="Binder M."/>
            <person name="Riley R."/>
            <person name="Barry K."/>
            <person name="Blanchette R.A."/>
            <person name="Henrissat B."/>
            <person name="Martinez A.T."/>
            <person name="Otillar R."/>
            <person name="Spatafora J.W."/>
            <person name="Yadav J.S."/>
            <person name="Aerts A."/>
            <person name="Benoit I."/>
            <person name="Boyd A."/>
            <person name="Carlson A."/>
            <person name="Copeland A."/>
            <person name="Coutinho P.M."/>
            <person name="de Vries R.P."/>
            <person name="Ferreira P."/>
            <person name="Findley K."/>
            <person name="Foster B."/>
            <person name="Gaskell J."/>
            <person name="Glotzer D."/>
            <person name="Gorecki P."/>
            <person name="Heitman J."/>
            <person name="Hesse C."/>
            <person name="Hori C."/>
            <person name="Igarashi K."/>
            <person name="Jurgens J.A."/>
            <person name="Kallen N."/>
            <person name="Kersten P."/>
            <person name="Kohler A."/>
            <person name="Kuees U."/>
            <person name="Kumar T.K.A."/>
            <person name="Kuo A."/>
            <person name="LaButti K."/>
            <person name="Larrondo L.F."/>
            <person name="Lindquist E."/>
            <person name="Ling A."/>
            <person name="Lombard V."/>
            <person name="Lucas S."/>
            <person name="Lundell T."/>
            <person name="Martin R."/>
            <person name="McLaughlin D.J."/>
            <person name="Morgenstern I."/>
            <person name="Morin E."/>
            <person name="Murat C."/>
            <person name="Nagy L.G."/>
            <person name="Nolan M."/>
            <person name="Ohm R.A."/>
            <person name="Patyshakuliyeva A."/>
            <person name="Rokas A."/>
            <person name="Ruiz-Duenas F.J."/>
            <person name="Sabat G."/>
            <person name="Salamov A."/>
            <person name="Samejima M."/>
            <person name="Schmutz J."/>
            <person name="Slot J.C."/>
            <person name="St John F."/>
            <person name="Stenlid J."/>
            <person name="Sun H."/>
            <person name="Sun S."/>
            <person name="Syed K."/>
            <person name="Tsang A."/>
            <person name="Wiebenga A."/>
            <person name="Young D."/>
            <person name="Pisabarro A."/>
            <person name="Eastwood D.C."/>
            <person name="Martin F."/>
            <person name="Cullen D."/>
            <person name="Grigoriev I.V."/>
            <person name="Hibbett D.S."/>
        </authorList>
    </citation>
    <scope>NUCLEOTIDE SEQUENCE</scope>
    <source>
        <strain evidence="3">FP-58527</strain>
    </source>
</reference>
<sequence>MAEWTCPLCRLHGHFTTREVLEFHLRQDHSETRPKWTKRHEDDTWDLVLTIPDIPDDDSSDSESSEEEEEPASPFDREIHILPGDMLVERPSLSPVLLSPIAAPEPHLPEIEGQEDRLPQVMPSVIEIAQPESLEPSVPPIVIPKKFRAASPTPSTSVQPSTHARSTTAQANRQRATVSTRGSLPARYPSPPPQGDLLGPAAQYPYIPEDEYSCRPGGPKIYDLLSSLPLEPFGVLSWMIIDREEELFELDDVRDEDKVMMALWNRWIILNRTDFVFKGYKKGVIAFIDQYWHMIHRAAGWGALRAFLLMLVINRFLKPPEVVEVLKHYEGKTGMNQWYKDPQPEEADG</sequence>
<dbReference type="InParanoid" id="S8FAI5"/>
<keyword evidence="3" id="KW-1185">Reference proteome</keyword>
<feature type="compositionally biased region" description="Acidic residues" evidence="1">
    <location>
        <begin position="54"/>
        <end position="71"/>
    </location>
</feature>
<dbReference type="STRING" id="743788.S8FAI5"/>
<dbReference type="eggNOG" id="ENOG502SPCE">
    <property type="taxonomic scope" value="Eukaryota"/>
</dbReference>
<accession>S8FAI5</accession>
<feature type="region of interest" description="Disordered" evidence="1">
    <location>
        <begin position="50"/>
        <end position="77"/>
    </location>
</feature>
<dbReference type="EMBL" id="KE504204">
    <property type="protein sequence ID" value="EPS95599.1"/>
    <property type="molecule type" value="Genomic_DNA"/>
</dbReference>
<organism evidence="2 3">
    <name type="scientific">Fomitopsis schrenkii</name>
    <name type="common">Brown rot fungus</name>
    <dbReference type="NCBI Taxonomy" id="2126942"/>
    <lineage>
        <taxon>Eukaryota</taxon>
        <taxon>Fungi</taxon>
        <taxon>Dikarya</taxon>
        <taxon>Basidiomycota</taxon>
        <taxon>Agaricomycotina</taxon>
        <taxon>Agaricomycetes</taxon>
        <taxon>Polyporales</taxon>
        <taxon>Fomitopsis</taxon>
    </lineage>
</organism>
<name>S8FAI5_FOMSC</name>
<dbReference type="Proteomes" id="UP000015241">
    <property type="component" value="Unassembled WGS sequence"/>
</dbReference>
<proteinExistence type="predicted"/>